<dbReference type="EMBL" id="JARPXR010000001">
    <property type="protein sequence ID" value="MDT2582819.1"/>
    <property type="molecule type" value="Genomic_DNA"/>
</dbReference>
<dbReference type="Proteomes" id="UP001262817">
    <property type="component" value="Unassembled WGS sequence"/>
</dbReference>
<dbReference type="AlphaFoldDB" id="A0AAJ2IT09"/>
<reference evidence="1" key="1">
    <citation type="submission" date="2023-03" db="EMBL/GenBank/DDBJ databases">
        <authorList>
            <person name="Shen W."/>
            <person name="Cai J."/>
        </authorList>
    </citation>
    <scope>NUCLEOTIDE SEQUENCE</scope>
    <source>
        <strain evidence="1">P86-2</strain>
    </source>
</reference>
<protein>
    <submittedName>
        <fullName evidence="1">Uncharacterized protein</fullName>
    </submittedName>
</protein>
<sequence length="542" mass="59037">MTPEKKRKLRNIAILSLLGLIGVTFAFQAFNQQAINDRLRENIPGGRVHDYYNRNTENKDVFVENFGTVPLMARVRLSEFLESRSPGETAFTPLVAGTTRENIDSWTTWIPSANNTGQRESSHASNAFNRYSNLILGWSRPGQSAPWFMPTFNHNNLDLSTAAAGHARDYIVGSGATDATTDGTTHPGDGTDAYWSSGDTYDNSGGTWPGETVTHQAIQNLPQDRAPMTIAQWANLPNNEKVGNFWVIDHQTGWAYWANRLRAGEATSYLLDAAEMTAETDTIPGEYYYGIHVDGQLISPDRTDEFLGTDSEGAHHTHLPDFLDAVRTGSIDNNWGNPGPDEDSQPGDFNFGIMSPGTIFTMAGEQYKYLENMGLGNHMITRNGPLLDTSFIQQGTALGTWYNGLEASVRAIVQPVAIPAPAPAVPDSSFTWIGEGAQERWLPTNLPAFPEVEADVTSVNPSGTAQAFALSFADVVRLSGPGRAFPNLASRMAAGGTWWWTRTPGASGFAWFVHHPAVLIGDRPVTVVSGVGGVRPALIIHQ</sequence>
<name>A0AAJ2IT09_9LACT</name>
<evidence type="ECO:0000313" key="2">
    <source>
        <dbReference type="Proteomes" id="UP001262817"/>
    </source>
</evidence>
<proteinExistence type="predicted"/>
<organism evidence="1 2">
    <name type="scientific">Lactococcus petauri</name>
    <dbReference type="NCBI Taxonomy" id="1940789"/>
    <lineage>
        <taxon>Bacteria</taxon>
        <taxon>Bacillati</taxon>
        <taxon>Bacillota</taxon>
        <taxon>Bacilli</taxon>
        <taxon>Lactobacillales</taxon>
        <taxon>Streptococcaceae</taxon>
        <taxon>Lactococcus</taxon>
    </lineage>
</organism>
<dbReference type="RefSeq" id="WP_311842823.1">
    <property type="nucleotide sequence ID" value="NZ_JARPXR010000001.1"/>
</dbReference>
<comment type="caution">
    <text evidence="1">The sequence shown here is derived from an EMBL/GenBank/DDBJ whole genome shotgun (WGS) entry which is preliminary data.</text>
</comment>
<evidence type="ECO:0000313" key="1">
    <source>
        <dbReference type="EMBL" id="MDT2582819.1"/>
    </source>
</evidence>
<gene>
    <name evidence="1" type="ORF">P7D17_01635</name>
</gene>
<accession>A0AAJ2IT09</accession>